<reference evidence="1" key="1">
    <citation type="submission" date="2018-06" db="EMBL/GenBank/DDBJ databases">
        <authorList>
            <person name="Zhirakovskaya E."/>
        </authorList>
    </citation>
    <scope>NUCLEOTIDE SEQUENCE</scope>
</reference>
<dbReference type="Gene3D" id="3.40.710.10">
    <property type="entry name" value="DD-peptidase/beta-lactamase superfamily"/>
    <property type="match status" value="1"/>
</dbReference>
<gene>
    <name evidence="1" type="ORF">MNBD_GAMMA09-1419</name>
</gene>
<proteinExistence type="predicted"/>
<feature type="non-terminal residue" evidence="1">
    <location>
        <position position="1"/>
    </location>
</feature>
<dbReference type="InterPro" id="IPR012338">
    <property type="entry name" value="Beta-lactam/transpept-like"/>
</dbReference>
<organism evidence="1">
    <name type="scientific">hydrothermal vent metagenome</name>
    <dbReference type="NCBI Taxonomy" id="652676"/>
    <lineage>
        <taxon>unclassified sequences</taxon>
        <taxon>metagenomes</taxon>
        <taxon>ecological metagenomes</taxon>
    </lineage>
</organism>
<protein>
    <recommendedName>
        <fullName evidence="2">Beta-lactamase-related domain-containing protein</fullName>
    </recommendedName>
</protein>
<dbReference type="EMBL" id="UOFI01000196">
    <property type="protein sequence ID" value="VAW70379.1"/>
    <property type="molecule type" value="Genomic_DNA"/>
</dbReference>
<name>A0A3B0Y884_9ZZZZ</name>
<dbReference type="SUPFAM" id="SSF56601">
    <property type="entry name" value="beta-lactamase/transpeptidase-like"/>
    <property type="match status" value="1"/>
</dbReference>
<evidence type="ECO:0000313" key="1">
    <source>
        <dbReference type="EMBL" id="VAW70379.1"/>
    </source>
</evidence>
<evidence type="ECO:0008006" key="2">
    <source>
        <dbReference type="Google" id="ProtNLM"/>
    </source>
</evidence>
<dbReference type="AlphaFoldDB" id="A0A3B0Y884"/>
<sequence length="169" mass="19063">EAVEGKQWSDIFNERVWSNINAEAPIQLHMTPDGIVMAHGLISSNLRDHARFGMLYTPSWSKVSVKQIVTPAMIARIRDGVRTKEFFLGGYNGSVFSKTLGDNTIISNSRQWDTVWPDGDFWKAGLMSQGLYISPNKDLVIAYFSVNGPDRSIDRYLRPIANSKLIQKN</sequence>
<accession>A0A3B0Y884</accession>